<dbReference type="SUPFAM" id="SSF82153">
    <property type="entry name" value="FAS1 domain"/>
    <property type="match status" value="1"/>
</dbReference>
<sequence>MKRPAALLLLLACSVVTAQLRSLPVERSGPYAPRFFRQKPLVDPVPVGPVMPPSDPSDSRPPPAQDGVRLSDVMGRDRSINVFAGFTRDIESASRRLDDQARNTTVLAPLNSAVEKLPRKPWEDPKDYQQLGENVYEGDDGRDRAQRNIQRFVEAHMVAMSPWPENKKAKTIGDDGDVWWENKDGTKFIQPGNIEVVSVASTVANGEVAYSIETLANLCNQWIIKEVRNYV</sequence>
<evidence type="ECO:0000313" key="4">
    <source>
        <dbReference type="EMBL" id="GJC85033.1"/>
    </source>
</evidence>
<name>A0AA37LV16_9PEZI</name>
<reference evidence="4 5" key="1">
    <citation type="submission" date="2021-07" db="EMBL/GenBank/DDBJ databases">
        <title>Genome data of Colletotrichum spaethianum.</title>
        <authorList>
            <person name="Utami Y.D."/>
            <person name="Hiruma K."/>
        </authorList>
    </citation>
    <scope>NUCLEOTIDE SEQUENCE [LARGE SCALE GENOMIC DNA]</scope>
    <source>
        <strain evidence="4 5">MAFF 242679</strain>
    </source>
</reference>
<organism evidence="4 5">
    <name type="scientific">Colletotrichum liriopes</name>
    <dbReference type="NCBI Taxonomy" id="708192"/>
    <lineage>
        <taxon>Eukaryota</taxon>
        <taxon>Fungi</taxon>
        <taxon>Dikarya</taxon>
        <taxon>Ascomycota</taxon>
        <taxon>Pezizomycotina</taxon>
        <taxon>Sordariomycetes</taxon>
        <taxon>Hypocreomycetidae</taxon>
        <taxon>Glomerellales</taxon>
        <taxon>Glomerellaceae</taxon>
        <taxon>Colletotrichum</taxon>
        <taxon>Colletotrichum spaethianum species complex</taxon>
    </lineage>
</organism>
<keyword evidence="5" id="KW-1185">Reference proteome</keyword>
<comment type="caution">
    <text evidence="4">The sequence shown here is derived from an EMBL/GenBank/DDBJ whole genome shotgun (WGS) entry which is preliminary data.</text>
</comment>
<accession>A0AA37LV16</accession>
<evidence type="ECO:0000256" key="2">
    <source>
        <dbReference type="SAM" id="MobiDB-lite"/>
    </source>
</evidence>
<protein>
    <submittedName>
        <fullName evidence="4">FAS1 domain-containing protein NCU02579</fullName>
    </submittedName>
</protein>
<feature type="compositionally biased region" description="Pro residues" evidence="2">
    <location>
        <begin position="46"/>
        <end position="64"/>
    </location>
</feature>
<feature type="region of interest" description="Disordered" evidence="2">
    <location>
        <begin position="42"/>
        <end position="70"/>
    </location>
</feature>
<dbReference type="PANTHER" id="PTHR28156:SF1">
    <property type="entry name" value="FAS1 DOMAIN-CONTAINING PROTEIN YDR262W"/>
    <property type="match status" value="1"/>
</dbReference>
<feature type="signal peptide" evidence="3">
    <location>
        <begin position="1"/>
        <end position="18"/>
    </location>
</feature>
<dbReference type="AlphaFoldDB" id="A0AA37LV16"/>
<feature type="chain" id="PRO_5041336087" evidence="3">
    <location>
        <begin position="19"/>
        <end position="231"/>
    </location>
</feature>
<dbReference type="InterPro" id="IPR036378">
    <property type="entry name" value="FAS1_dom_sf"/>
</dbReference>
<dbReference type="Proteomes" id="UP001055172">
    <property type="component" value="Unassembled WGS sequence"/>
</dbReference>
<keyword evidence="1 3" id="KW-0732">Signal</keyword>
<evidence type="ECO:0000313" key="5">
    <source>
        <dbReference type="Proteomes" id="UP001055172"/>
    </source>
</evidence>
<dbReference type="PANTHER" id="PTHR28156">
    <property type="entry name" value="FAS1 DOMAIN-CONTAINING PROTEIN YDR262W"/>
    <property type="match status" value="1"/>
</dbReference>
<proteinExistence type="predicted"/>
<evidence type="ECO:0000256" key="1">
    <source>
        <dbReference type="ARBA" id="ARBA00022729"/>
    </source>
</evidence>
<evidence type="ECO:0000256" key="3">
    <source>
        <dbReference type="SAM" id="SignalP"/>
    </source>
</evidence>
<dbReference type="InterPro" id="IPR040200">
    <property type="entry name" value="Mug57-like"/>
</dbReference>
<gene>
    <name evidence="4" type="ORF">ColLi_07871</name>
</gene>
<dbReference type="EMBL" id="BPPX01000016">
    <property type="protein sequence ID" value="GJC85033.1"/>
    <property type="molecule type" value="Genomic_DNA"/>
</dbReference>